<dbReference type="PANTHER" id="PTHR31293">
    <property type="entry name" value="RNI-LIKE SUPERFAMILY PROTEIN"/>
    <property type="match status" value="1"/>
</dbReference>
<dbReference type="Proteomes" id="UP000029120">
    <property type="component" value="Chromosome 5"/>
</dbReference>
<organism evidence="2 3">
    <name type="scientific">Arabis alpina</name>
    <name type="common">Alpine rock-cress</name>
    <dbReference type="NCBI Taxonomy" id="50452"/>
    <lineage>
        <taxon>Eukaryota</taxon>
        <taxon>Viridiplantae</taxon>
        <taxon>Streptophyta</taxon>
        <taxon>Embryophyta</taxon>
        <taxon>Tracheophyta</taxon>
        <taxon>Spermatophyta</taxon>
        <taxon>Magnoliopsida</taxon>
        <taxon>eudicotyledons</taxon>
        <taxon>Gunneridae</taxon>
        <taxon>Pentapetalae</taxon>
        <taxon>rosids</taxon>
        <taxon>malvids</taxon>
        <taxon>Brassicales</taxon>
        <taxon>Brassicaceae</taxon>
        <taxon>Arabideae</taxon>
        <taxon>Arabis</taxon>
    </lineage>
</organism>
<dbReference type="SMART" id="SM00579">
    <property type="entry name" value="FBD"/>
    <property type="match status" value="1"/>
</dbReference>
<accession>A0A087GZF4</accession>
<dbReference type="InterPro" id="IPR006566">
    <property type="entry name" value="FBD"/>
</dbReference>
<dbReference type="PANTHER" id="PTHR31293:SF12">
    <property type="entry name" value="RNI-LIKE SUPERFAMILY PROTEIN"/>
    <property type="match status" value="1"/>
</dbReference>
<gene>
    <name evidence="2" type="ordered locus">AALP_Aa5g261600</name>
</gene>
<dbReference type="OMA" id="FTIDILP"/>
<dbReference type="InterPro" id="IPR001810">
    <property type="entry name" value="F-box_dom"/>
</dbReference>
<sequence>MDRISNLPDEILCHIGSFLSAKDAAFTKVLSKRWRNLLTIIQALYFHSMSNCGEGFKDFVDGVLALPASSRINKFSILWEYVDIDQYVHINRCLCDVVKRGVLVLALKIREKEGYSLPLEVFTCKTVEKLTLGSGFTIDILPNDASLPALKTLFLDSVRFSEFGGRCAFTALLSASPLLEELVMDNIELRRWKWSCIVSSPTLRRLTIRLDKWLTHDDFIAYCRGLAYDFDSISLDLPGLTYLEYSDYVPKEYLIVNLNSLIEAKLDLCVDEDGVWNERHADDFNPMNLINGIKNVEILDISLETMMMLHVFLEGIPVFEKLSRVSVSPSEFCWSPLARLIKNSPNLKTLIIKGHLHCGLQVNEWVCKCVSEYSFLVSCPLEVVQIANYSGSIRELEQMKHFFGKLSCLKLVRLCAYVSSSNEKRVMEDLLKLRKASSNCKIEVKFIKLESYFNT</sequence>
<dbReference type="PROSITE" id="PS50181">
    <property type="entry name" value="FBOX"/>
    <property type="match status" value="1"/>
</dbReference>
<dbReference type="SUPFAM" id="SSF52047">
    <property type="entry name" value="RNI-like"/>
    <property type="match status" value="1"/>
</dbReference>
<dbReference type="OrthoDB" id="612216at2759"/>
<feature type="domain" description="F-box" evidence="1">
    <location>
        <begin position="1"/>
        <end position="49"/>
    </location>
</feature>
<reference evidence="3" key="1">
    <citation type="journal article" date="2015" name="Nat. Plants">
        <title>Genome expansion of Arabis alpina linked with retrotransposition and reduced symmetric DNA methylation.</title>
        <authorList>
            <person name="Willing E.M."/>
            <person name="Rawat V."/>
            <person name="Mandakova T."/>
            <person name="Maumus F."/>
            <person name="James G.V."/>
            <person name="Nordstroem K.J."/>
            <person name="Becker C."/>
            <person name="Warthmann N."/>
            <person name="Chica C."/>
            <person name="Szarzynska B."/>
            <person name="Zytnicki M."/>
            <person name="Albani M.C."/>
            <person name="Kiefer C."/>
            <person name="Bergonzi S."/>
            <person name="Castaings L."/>
            <person name="Mateos J.L."/>
            <person name="Berns M.C."/>
            <person name="Bujdoso N."/>
            <person name="Piofczyk T."/>
            <person name="de Lorenzo L."/>
            <person name="Barrero-Sicilia C."/>
            <person name="Mateos I."/>
            <person name="Piednoel M."/>
            <person name="Hagmann J."/>
            <person name="Chen-Min-Tao R."/>
            <person name="Iglesias-Fernandez R."/>
            <person name="Schuster S.C."/>
            <person name="Alonso-Blanco C."/>
            <person name="Roudier F."/>
            <person name="Carbonero P."/>
            <person name="Paz-Ares J."/>
            <person name="Davis S.J."/>
            <person name="Pecinka A."/>
            <person name="Quesneville H."/>
            <person name="Colot V."/>
            <person name="Lysak M.A."/>
            <person name="Weigel D."/>
            <person name="Coupland G."/>
            <person name="Schneeberger K."/>
        </authorList>
    </citation>
    <scope>NUCLEOTIDE SEQUENCE [LARGE SCALE GENOMIC DNA]</scope>
    <source>
        <strain evidence="3">cv. Pajares</strain>
    </source>
</reference>
<dbReference type="AlphaFoldDB" id="A0A087GZF4"/>
<protein>
    <recommendedName>
        <fullName evidence="1">F-box domain-containing protein</fullName>
    </recommendedName>
</protein>
<dbReference type="Gramene" id="KFK35256">
    <property type="protein sequence ID" value="KFK35256"/>
    <property type="gene ID" value="AALP_AA5G261600"/>
</dbReference>
<dbReference type="Pfam" id="PF24758">
    <property type="entry name" value="LRR_At5g56370"/>
    <property type="match status" value="1"/>
</dbReference>
<dbReference type="InterPro" id="IPR053781">
    <property type="entry name" value="F-box_AtFBL13-like"/>
</dbReference>
<keyword evidence="3" id="KW-1185">Reference proteome</keyword>
<dbReference type="EMBL" id="CM002873">
    <property type="protein sequence ID" value="KFK35256.1"/>
    <property type="molecule type" value="Genomic_DNA"/>
</dbReference>
<evidence type="ECO:0000313" key="2">
    <source>
        <dbReference type="EMBL" id="KFK35256.1"/>
    </source>
</evidence>
<dbReference type="InterPro" id="IPR055411">
    <property type="entry name" value="LRR_FXL15/At3g58940/PEG3-like"/>
</dbReference>
<name>A0A087GZF4_ARAAL</name>
<evidence type="ECO:0000259" key="1">
    <source>
        <dbReference type="PROSITE" id="PS50181"/>
    </source>
</evidence>
<dbReference type="CDD" id="cd22160">
    <property type="entry name" value="F-box_AtFBL13-like"/>
    <property type="match status" value="1"/>
</dbReference>
<evidence type="ECO:0000313" key="3">
    <source>
        <dbReference type="Proteomes" id="UP000029120"/>
    </source>
</evidence>
<dbReference type="InterPro" id="IPR055294">
    <property type="entry name" value="FBL60-like"/>
</dbReference>
<dbReference type="SUPFAM" id="SSF81383">
    <property type="entry name" value="F-box domain"/>
    <property type="match status" value="1"/>
</dbReference>
<proteinExistence type="predicted"/>
<dbReference type="Pfam" id="PF00646">
    <property type="entry name" value="F-box"/>
    <property type="match status" value="1"/>
</dbReference>
<dbReference type="InterPro" id="IPR036047">
    <property type="entry name" value="F-box-like_dom_sf"/>
</dbReference>
<dbReference type="Gene3D" id="1.20.1280.50">
    <property type="match status" value="1"/>
</dbReference>